<sequence>MNYAGQFDGAISLDGQGSRSPVGANIDSFTAKANGHVPDGAFVVPDPNLIFNGEFKRAGLDLVSSHDGHEFVVHDYFRGDKRAALASPDGAHLSGDVVNALTGHVQVAQAAPGAGAGQVIGHVTKLVGSATAIRNGVSVILNNGDNVEKGDVVSTGADSTLGITFIDGTVFGLSSNARMVLNEMVYDPNGSNNSSLLSLVAGTITFVAGETAKRGDMKVDTPVATMGIRGTAVLTQINFVVPAGGGDPQPQASFQVLVEPNGTTGSYILFDKVTLLPIATVNQAGQMIQISGGNVSITNALMSPEVQKLITDVFTLKFTDNNTNTKLTTNYTDTITPFGYEVLLKSSSGPSATATFVNLNPQGSETPTTSTPLIVRIPGQPIAQSFDASGNVKTAFALTERADTTGDTRADTISGVIRFVDQNLGDRPTVSISLAEAPNYVYKTAGQNDVTGSLSELQKQGIAATQIQISVVPDPANNNNGSAVWTYTIPDHVFDFLAAGETLTLTYMVRVDTNFTVNPESRFIPITITITGTNDKPTVATSGGTVIEQVGTGNEALDIITGTVTFTDVDLTDRPIVSAALSSVEPFKYLDAEGNDITASLTPEQLAAIAAVKVPLTVVQGAGNSNNGTATWTYSVPDHLFDFLAEDEKLILNYVVQVDDGHGGVVSTPITVSIDGADVNVEGTNDVPTIVEDSTTPTGEVTEDTAATLTANGSVAFNDPDLTDTHTASYVLKSTTSNAHLPGFGSGTSHIGTFALTAVSESPGVSTRGSVGWTFTLNDNDPVLQSLAEGQTITQVYTVTVDDHHGGTVTRDVTVTITGTNDTPTITSDADAAKGSVTEDACATLSIEGTLAIQDLDLIDTHTAQAAFKSATSNAHLPGFDGNAPLGTFTIDCEVAEFNTDTDNSATLGWHFSLDNNNAVLQSLAHGQTITQVYTVTFTDDHGAQVSQDVTVTINGANDAPTITSDPEAATGAVTEDDGASLTTSGTLAIQDVDLIDTHTVQVQFKSSSVSSALPGFEDDSTNIGTFSIGAVSESNADTSTGATLDWHFTLDNNDPVLQSLAEGQTITQVYTVTFKDNHNATVTQDVTVTITGTNDAPTVSYVTSDYMNFDGATIAVGDVPTVATDDVTLDGWVNWNGDAASASQVLFYNGNTSTTGFGLMGTVISGKLEIAILEGGVEIQDTGFALTAGQWHNLALTRDDGIFTLYVDGNAVYSHSGGVNAIAGAQEPSYMMIGAASGRYAPGFGTQGFTGSIADVSVWTTALTQAQIQSYDFTALTGNEANLAAYYTLGDGSGSTASNTVNPTKSLAIEGDADWASGTSGPGGAFADLTETNGGQLSHGVLAVSDVDATDHVTVSVDAVQVKLDNVLQTGSVGGLSHADLLNYLTVPSGDILNGTATHAQFTWQFNSAGQAFDFLAAGQTLSLQYTIVPSDAQGFGTSAVVTINITGTNDAPTLSDLHIGPLTDTADDDTFSNLSGQLAGTDADSGETATLTYAVLNSDHQAATTVAGLYGSLTVNSNGSYSYVPNDAAINALADGSYVDTFTVQTTDIHGATETATLKVNVTGADDGAGPVINTESFQVEHITENSNEIITDLVVMDADPGAATDTFTVTLSTANPDVSLASVYPTTGTLEQINTALAQGAGIVYEPTGADPEAGLPATDQITLTVADSAGRSDTVNFIFVEGAESQGMTLQGTAGKDVIFATESSDTLIGGSAKDQFVFAPASSQDSVQHTVNDFEYGLDKLDLRQFSGISSLNDLAPTAAQDGGTLLTLDSHETILLKGVAVANLQSSDFIFGTHVG</sequence>
<dbReference type="InterPro" id="IPR040853">
    <property type="entry name" value="RapA2_cadherin-like"/>
</dbReference>
<dbReference type="Proteomes" id="UP000183174">
    <property type="component" value="Unassembled WGS sequence"/>
</dbReference>
<dbReference type="EMBL" id="FMAE01000003">
    <property type="protein sequence ID" value="SCB22917.1"/>
    <property type="molecule type" value="Genomic_DNA"/>
</dbReference>
<dbReference type="PANTHER" id="PTHR38731:SF3">
    <property type="entry name" value="BLL6125 PROTEIN"/>
    <property type="match status" value="1"/>
</dbReference>
<evidence type="ECO:0000313" key="3">
    <source>
        <dbReference type="Proteomes" id="UP000183174"/>
    </source>
</evidence>
<dbReference type="GO" id="GO:0016020">
    <property type="term" value="C:membrane"/>
    <property type="evidence" value="ECO:0007669"/>
    <property type="project" value="InterPro"/>
</dbReference>
<dbReference type="RefSeq" id="WP_083235096.1">
    <property type="nucleotide sequence ID" value="NZ_FMAE01000003.1"/>
</dbReference>
<dbReference type="PROSITE" id="PS50268">
    <property type="entry name" value="CADHERIN_2"/>
    <property type="match status" value="2"/>
</dbReference>
<dbReference type="Gene3D" id="2.60.120.200">
    <property type="match status" value="1"/>
</dbReference>
<accession>A0A1C3V5Q6</accession>
<evidence type="ECO:0000313" key="2">
    <source>
        <dbReference type="EMBL" id="SCB22917.1"/>
    </source>
</evidence>
<dbReference type="InterPro" id="IPR002126">
    <property type="entry name" value="Cadherin-like_dom"/>
</dbReference>
<feature type="domain" description="Cadherin" evidence="1">
    <location>
        <begin position="693"/>
        <end position="826"/>
    </location>
</feature>
<dbReference type="CDD" id="cd00110">
    <property type="entry name" value="LamG"/>
    <property type="match status" value="1"/>
</dbReference>
<dbReference type="Pfam" id="PF17803">
    <property type="entry name" value="Cadherin_4"/>
    <property type="match status" value="1"/>
</dbReference>
<dbReference type="SUPFAM" id="SSF49899">
    <property type="entry name" value="Concanavalin A-like lectins/glucanases"/>
    <property type="match status" value="1"/>
</dbReference>
<dbReference type="Pfam" id="PF13385">
    <property type="entry name" value="Laminin_G_3"/>
    <property type="match status" value="1"/>
</dbReference>
<dbReference type="InterPro" id="IPR013783">
    <property type="entry name" value="Ig-like_fold"/>
</dbReference>
<organism evidence="2 3">
    <name type="scientific">Bradyrhizobium yuanmingense</name>
    <dbReference type="NCBI Taxonomy" id="108015"/>
    <lineage>
        <taxon>Bacteria</taxon>
        <taxon>Pseudomonadati</taxon>
        <taxon>Pseudomonadota</taxon>
        <taxon>Alphaproteobacteria</taxon>
        <taxon>Hyphomicrobiales</taxon>
        <taxon>Nitrobacteraceae</taxon>
        <taxon>Bradyrhizobium</taxon>
    </lineage>
</organism>
<proteinExistence type="predicted"/>
<dbReference type="InterPro" id="IPR013320">
    <property type="entry name" value="ConA-like_dom_sf"/>
</dbReference>
<feature type="domain" description="Cadherin" evidence="1">
    <location>
        <begin position="1476"/>
        <end position="1575"/>
    </location>
</feature>
<dbReference type="InterPro" id="IPR010221">
    <property type="entry name" value="VCBS_dom"/>
</dbReference>
<name>A0A1C3V5Q6_9BRAD</name>
<dbReference type="Gene3D" id="2.60.40.10">
    <property type="entry name" value="Immunoglobulins"/>
    <property type="match status" value="2"/>
</dbReference>
<reference evidence="2 3" key="1">
    <citation type="submission" date="2016-08" db="EMBL/GenBank/DDBJ databases">
        <authorList>
            <person name="Seilhamer J.J."/>
        </authorList>
    </citation>
    <scope>NUCLEOTIDE SEQUENCE [LARGE SCALE GENOMIC DNA]</scope>
    <source>
        <strain evidence="2 3">CCBAU 10071</strain>
    </source>
</reference>
<protein>
    <submittedName>
        <fullName evidence="2">FecR family protein</fullName>
    </submittedName>
</protein>
<dbReference type="GO" id="GO:0007156">
    <property type="term" value="P:homophilic cell adhesion via plasma membrane adhesion molecules"/>
    <property type="evidence" value="ECO:0007669"/>
    <property type="project" value="InterPro"/>
</dbReference>
<gene>
    <name evidence="2" type="ORF">GA0061099_1003203</name>
</gene>
<evidence type="ECO:0000259" key="1">
    <source>
        <dbReference type="PROSITE" id="PS50268"/>
    </source>
</evidence>
<dbReference type="InterPro" id="IPR001791">
    <property type="entry name" value="Laminin_G"/>
</dbReference>
<dbReference type="InterPro" id="IPR006860">
    <property type="entry name" value="FecR"/>
</dbReference>
<dbReference type="GO" id="GO:0005509">
    <property type="term" value="F:calcium ion binding"/>
    <property type="evidence" value="ECO:0007669"/>
    <property type="project" value="InterPro"/>
</dbReference>
<dbReference type="Pfam" id="PF04773">
    <property type="entry name" value="FecR"/>
    <property type="match status" value="1"/>
</dbReference>
<dbReference type="PANTHER" id="PTHR38731">
    <property type="entry name" value="LIPL45-RELATED LIPOPROTEIN-RELATED"/>
    <property type="match status" value="1"/>
</dbReference>
<dbReference type="NCBIfam" id="TIGR01965">
    <property type="entry name" value="VCBS_repeat"/>
    <property type="match status" value="6"/>
</dbReference>